<keyword evidence="1" id="KW-0614">Plasmid</keyword>
<dbReference type="Proteomes" id="UP000013111">
    <property type="component" value="Plasmid pEA29"/>
</dbReference>
<reference evidence="1 2" key="1">
    <citation type="submission" date="2012-11" db="EMBL/GenBank/DDBJ databases">
        <authorList>
            <person name="Linke B."/>
        </authorList>
    </citation>
    <scope>NUCLEOTIDE SEQUENCE [LARGE SCALE GENOMIC DNA]</scope>
    <source>
        <strain evidence="2">CFBP 1232</strain>
        <plasmid evidence="1 2">pEA29</plasmid>
    </source>
</reference>
<gene>
    <name evidence="1" type="ORF">BN437_pEA290023</name>
</gene>
<dbReference type="AlphaFoldDB" id="A0A830ZZ79"/>
<accession>A0A830ZZ79</accession>
<organism evidence="1 2">
    <name type="scientific">Erwinia amylovora NBRC 12687 = CFBP 1232</name>
    <dbReference type="NCBI Taxonomy" id="1219359"/>
    <lineage>
        <taxon>Bacteria</taxon>
        <taxon>Pseudomonadati</taxon>
        <taxon>Pseudomonadota</taxon>
        <taxon>Gammaproteobacteria</taxon>
        <taxon>Enterobacterales</taxon>
        <taxon>Erwiniaceae</taxon>
        <taxon>Erwinia</taxon>
    </lineage>
</organism>
<proteinExistence type="predicted"/>
<evidence type="ECO:0000313" key="1">
    <source>
        <dbReference type="EMBL" id="CCO95767.1"/>
    </source>
</evidence>
<geneLocation type="plasmid" evidence="1 2">
    <name>pEA29</name>
</geneLocation>
<name>A0A830ZZ79_ERWAM</name>
<reference evidence="1 2" key="2">
    <citation type="submission" date="2013-04" db="EMBL/GenBank/DDBJ databases">
        <title>Comparative genomics of 12 strains of Erwinia amylovora identifies a pan-genome with a large conserved core and provides insights into host specificity.</title>
        <authorList>
            <person name="Mann R.A."/>
            <person name="Smits T.H.M."/>
            <person name="Buehlmann A."/>
            <person name="Blom J."/>
            <person name="Goesmann A."/>
            <person name="Frey J.E."/>
            <person name="Plummer K.M."/>
            <person name="Beer S.V."/>
            <person name="Luck J."/>
            <person name="Duffy B."/>
            <person name="Rodoni B."/>
        </authorList>
    </citation>
    <scope>NUCLEOTIDE SEQUENCE [LARGE SCALE GENOMIC DNA]</scope>
    <source>
        <strain evidence="2">CFBP 1232</strain>
        <plasmid evidence="1 2">pEA29</plasmid>
    </source>
</reference>
<protein>
    <submittedName>
        <fullName evidence="1">Uncharacterized protein</fullName>
    </submittedName>
</protein>
<evidence type="ECO:0000313" key="2">
    <source>
        <dbReference type="Proteomes" id="UP000013111"/>
    </source>
</evidence>
<sequence>MFNKNSHKADIYAPVILWKGNNVPQKVVKEFGGASVLEVVRDDRGINKLPAIDVSPDIYVRKWSV</sequence>
<dbReference type="EMBL" id="HF560650">
    <property type="protein sequence ID" value="CCO95767.1"/>
    <property type="molecule type" value="Genomic_DNA"/>
</dbReference>